<dbReference type="GO" id="GO:1990904">
    <property type="term" value="C:ribonucleoprotein complex"/>
    <property type="evidence" value="ECO:0007669"/>
    <property type="project" value="UniProtKB-KW"/>
</dbReference>
<keyword evidence="3" id="KW-0687">Ribonucleoprotein</keyword>
<protein>
    <recommendedName>
        <fullName evidence="4">Small ribosomal subunit protein uS7 domain-containing protein</fullName>
    </recommendedName>
</protein>
<dbReference type="Gene3D" id="1.10.455.10">
    <property type="entry name" value="Ribosomal protein S7 domain"/>
    <property type="match status" value="1"/>
</dbReference>
<dbReference type="EnsemblMetazoa" id="XM_022811821">
    <property type="protein sequence ID" value="XP_022667556"/>
    <property type="gene ID" value="LOC111253026"/>
</dbReference>
<dbReference type="CTD" id="51081"/>
<accession>A0A7M7KR78</accession>
<dbReference type="OMA" id="NECICAY"/>
<evidence type="ECO:0000256" key="3">
    <source>
        <dbReference type="ARBA" id="ARBA00023274"/>
    </source>
</evidence>
<reference evidence="5" key="1">
    <citation type="submission" date="2021-01" db="UniProtKB">
        <authorList>
            <consortium name="EnsemblMetazoa"/>
        </authorList>
    </citation>
    <scope>IDENTIFICATION</scope>
</reference>
<dbReference type="InterPro" id="IPR023798">
    <property type="entry name" value="Ribosomal_uS7_dom"/>
</dbReference>
<comment type="similarity">
    <text evidence="1">Belongs to the universal ribosomal protein uS7 family.</text>
</comment>
<dbReference type="PANTHER" id="PTHR11205">
    <property type="entry name" value="RIBOSOMAL PROTEIN S7"/>
    <property type="match status" value="1"/>
</dbReference>
<dbReference type="InterPro" id="IPR036823">
    <property type="entry name" value="Ribosomal_uS7_dom_sf"/>
</dbReference>
<organism evidence="5 6">
    <name type="scientific">Varroa destructor</name>
    <name type="common">Honeybee mite</name>
    <dbReference type="NCBI Taxonomy" id="109461"/>
    <lineage>
        <taxon>Eukaryota</taxon>
        <taxon>Metazoa</taxon>
        <taxon>Ecdysozoa</taxon>
        <taxon>Arthropoda</taxon>
        <taxon>Chelicerata</taxon>
        <taxon>Arachnida</taxon>
        <taxon>Acari</taxon>
        <taxon>Parasitiformes</taxon>
        <taxon>Mesostigmata</taxon>
        <taxon>Gamasina</taxon>
        <taxon>Dermanyssoidea</taxon>
        <taxon>Varroidae</taxon>
        <taxon>Varroa</taxon>
    </lineage>
</organism>
<sequence length="222" mass="25267">MAMARSAITCGLRAGHFAMPHSAIACGQFVRGSRYSPRYIDPLTADRTEIEEYRKTTEGQEAAFRPVKAVRSEVSNSVFYDPVLEKFTNFLMRKGDKRLATDLVRKALFTIKFIRPPQFEHPLAVLATAIENAKPALEMTRIKRGGITYQVPVPVKDSRARLLAIRWIIETAADKERHVRFSDQLAKELVDASQNVGRVIHKKQEMHKLAEANKAFAHYRWS</sequence>
<dbReference type="SUPFAM" id="SSF47973">
    <property type="entry name" value="Ribosomal protein S7"/>
    <property type="match status" value="1"/>
</dbReference>
<dbReference type="InParanoid" id="A0A7M7KR78"/>
<evidence type="ECO:0000259" key="4">
    <source>
        <dbReference type="Pfam" id="PF00177"/>
    </source>
</evidence>
<dbReference type="RefSeq" id="XP_022667556.1">
    <property type="nucleotide sequence ID" value="XM_022811821.1"/>
</dbReference>
<dbReference type="InterPro" id="IPR000235">
    <property type="entry name" value="Ribosomal_uS7"/>
</dbReference>
<dbReference type="GO" id="GO:0005840">
    <property type="term" value="C:ribosome"/>
    <property type="evidence" value="ECO:0007669"/>
    <property type="project" value="UniProtKB-KW"/>
</dbReference>
<dbReference type="AlphaFoldDB" id="A0A7M7KR78"/>
<evidence type="ECO:0000313" key="5">
    <source>
        <dbReference type="EnsemblMetazoa" id="XP_022667556"/>
    </source>
</evidence>
<dbReference type="OrthoDB" id="9972728at2759"/>
<evidence type="ECO:0000313" key="6">
    <source>
        <dbReference type="Proteomes" id="UP000594260"/>
    </source>
</evidence>
<keyword evidence="2" id="KW-0689">Ribosomal protein</keyword>
<dbReference type="Proteomes" id="UP000594260">
    <property type="component" value="Unplaced"/>
</dbReference>
<dbReference type="GeneID" id="111253026"/>
<dbReference type="GO" id="GO:0006412">
    <property type="term" value="P:translation"/>
    <property type="evidence" value="ECO:0007669"/>
    <property type="project" value="InterPro"/>
</dbReference>
<dbReference type="PROSITE" id="PS51257">
    <property type="entry name" value="PROKAR_LIPOPROTEIN"/>
    <property type="match status" value="1"/>
</dbReference>
<evidence type="ECO:0000256" key="2">
    <source>
        <dbReference type="ARBA" id="ARBA00022980"/>
    </source>
</evidence>
<dbReference type="FunCoup" id="A0A7M7KR78">
    <property type="interactions" value="556"/>
</dbReference>
<keyword evidence="6" id="KW-1185">Reference proteome</keyword>
<feature type="domain" description="Small ribosomal subunit protein uS7" evidence="4">
    <location>
        <begin position="72"/>
        <end position="214"/>
    </location>
</feature>
<dbReference type="KEGG" id="vde:111253026"/>
<name>A0A7M7KR78_VARDE</name>
<dbReference type="CDD" id="cd14870">
    <property type="entry name" value="uS7_Mitochondria_Mammalian"/>
    <property type="match status" value="1"/>
</dbReference>
<dbReference type="Pfam" id="PF00177">
    <property type="entry name" value="Ribosomal_S7"/>
    <property type="match status" value="1"/>
</dbReference>
<proteinExistence type="inferred from homology"/>
<evidence type="ECO:0000256" key="1">
    <source>
        <dbReference type="ARBA" id="ARBA00007151"/>
    </source>
</evidence>